<sequence length="294" mass="33378">MKVTRRRILAFCGVIAGSLAAVARNYSPIPTDDSVDDASGDANPPEAVVPPADVEVAEGVEMVTDLYVDFLDWEWMGQFTEQDPIGNVDLIRDEAYYERSLSVEIPEGAHYGTSLHYRFSNELSWEPEELWASYYVYFPESFDPEGQVGKLPGPAGTYENAGWGGRRSNGTNGWSARMGFRNGESDTIGLDYYVYHADMDDYFGDLFNWDRSLSKGQWHRIDQYIRLNAPGEDDGILAGWVDGDKAYDRRDVRFRETAELKIEDYWFTVYWGGTNSSPADNRILFDNLTLRTRA</sequence>
<dbReference type="eggNOG" id="arCOG10745">
    <property type="taxonomic scope" value="Archaea"/>
</dbReference>
<evidence type="ECO:0000259" key="1">
    <source>
        <dbReference type="Pfam" id="PF21294"/>
    </source>
</evidence>
<dbReference type="Gene3D" id="2.60.120.200">
    <property type="match status" value="1"/>
</dbReference>
<dbReference type="EMBL" id="FOIS01000001">
    <property type="protein sequence ID" value="SEV81190.1"/>
    <property type="molecule type" value="Genomic_DNA"/>
</dbReference>
<reference evidence="3" key="1">
    <citation type="submission" date="2016-10" db="EMBL/GenBank/DDBJ databases">
        <authorList>
            <person name="Varghese N."/>
        </authorList>
    </citation>
    <scope>NUCLEOTIDE SEQUENCE [LARGE SCALE GENOMIC DNA]</scope>
    <source>
        <strain evidence="3">CGMCC 1.12284</strain>
    </source>
</reference>
<accession>A0A1I0LZA0</accession>
<keyword evidence="3" id="KW-1185">Reference proteome</keyword>
<dbReference type="Proteomes" id="UP000183275">
    <property type="component" value="Unassembled WGS sequence"/>
</dbReference>
<dbReference type="InterPro" id="IPR048958">
    <property type="entry name" value="Polysacc_lyase_14"/>
</dbReference>
<evidence type="ECO:0000313" key="2">
    <source>
        <dbReference type="EMBL" id="SEV81190.1"/>
    </source>
</evidence>
<feature type="domain" description="Polysaccharide lyase 14" evidence="1">
    <location>
        <begin position="111"/>
        <end position="282"/>
    </location>
</feature>
<dbReference type="OrthoDB" id="271868at2157"/>
<name>A0A1I0LZA0_9EURY</name>
<dbReference type="STRING" id="1202768.SAMN05216285_0200"/>
<proteinExistence type="predicted"/>
<dbReference type="AlphaFoldDB" id="A0A1I0LZA0"/>
<dbReference type="RefSeq" id="WP_049991004.1">
    <property type="nucleotide sequence ID" value="NZ_FOIS01000001.1"/>
</dbReference>
<dbReference type="Pfam" id="PF21294">
    <property type="entry name" value="Polysacc_lyase_14"/>
    <property type="match status" value="1"/>
</dbReference>
<evidence type="ECO:0000313" key="3">
    <source>
        <dbReference type="Proteomes" id="UP000183275"/>
    </source>
</evidence>
<dbReference type="PANTHER" id="PTHR40124:SF1">
    <property type="entry name" value="DISAGGREGATASE RELATED REPEAT PROTEIN"/>
    <property type="match status" value="1"/>
</dbReference>
<dbReference type="PANTHER" id="PTHR40124">
    <property type="match status" value="1"/>
</dbReference>
<protein>
    <recommendedName>
        <fullName evidence="1">Polysaccharide lyase 14 domain-containing protein</fullName>
    </recommendedName>
</protein>
<gene>
    <name evidence="2" type="ORF">SAMN05216285_0200</name>
</gene>
<organism evidence="2 3">
    <name type="scientific">Natrinema salifodinae</name>
    <dbReference type="NCBI Taxonomy" id="1202768"/>
    <lineage>
        <taxon>Archaea</taxon>
        <taxon>Methanobacteriati</taxon>
        <taxon>Methanobacteriota</taxon>
        <taxon>Stenosarchaea group</taxon>
        <taxon>Halobacteria</taxon>
        <taxon>Halobacteriales</taxon>
        <taxon>Natrialbaceae</taxon>
        <taxon>Natrinema</taxon>
    </lineage>
</organism>